<feature type="domain" description="Amidohydrolase 3" evidence="2">
    <location>
        <begin position="93"/>
        <end position="614"/>
    </location>
</feature>
<dbReference type="Gene3D" id="3.20.20.140">
    <property type="entry name" value="Metal-dependent hydrolases"/>
    <property type="match status" value="1"/>
</dbReference>
<dbReference type="Gene3D" id="2.30.40.10">
    <property type="entry name" value="Urease, subunit C, domain 1"/>
    <property type="match status" value="1"/>
</dbReference>
<feature type="signal peptide" evidence="1">
    <location>
        <begin position="1"/>
        <end position="23"/>
    </location>
</feature>
<dbReference type="Proteomes" id="UP000776983">
    <property type="component" value="Unassembled WGS sequence"/>
</dbReference>
<sequence>MKQNVLVFRKAWLAVAVSSALLAACGGDGDSSSDPAPTPPPSVSAADAVYTNGKVLTVDADFNIAEAFAVSDGKFVAVGTKEDIQRYVGDKTQVTDLKGRTVIPGMSDNHFHAAVGMDIGLDLSAGKVRNLQELFDAVTEYVQNSGLDCAATDPATGERTMFVSNADWHEAQLTEQRTPFAYELEAAAPGCVVVLKRGGHSYFLSESALALWGYDENTLPPPDGSLPKINAAQAASIPGAAAHEGELTGEIVNGARNQQAGYTPGIVNPSLKSTARPARNAEERQANILAEQKVINSYGLTNIRIPGTSIQAYQDLKALADAGKSTVRYSVLFRGPTLEELEAANIGPNDRDEWMQTWGIKVGLDGGFEGGYMSVPYDNPPGQPDGYVGTPLFAQEAINKVATDWNLAGWRMSVHAVGDAAMDIALEAYEAANAQKPFSTEHPWAVEHGFVVRDDQLPRLKALNISMSAQDHLYLAAPVLKRYLGMWRASQITPVKNFLDAGLQTSGGTDSSVIPTNPFWAMYHFITRDTITDGVYGDGVEGGGKDQRLSRETGLRLFTNYYADLTEESDMKGSIEADKVADFVVLSEDFMTISDEALEDLHAVRTYVDGKEVYTSGEEL</sequence>
<name>A0ABS8CC03_9BURK</name>
<dbReference type="PANTHER" id="PTHR22642:SF2">
    <property type="entry name" value="PROTEIN LONG AFTER FAR-RED 3"/>
    <property type="match status" value="1"/>
</dbReference>
<feature type="chain" id="PRO_5047134487" evidence="1">
    <location>
        <begin position="24"/>
        <end position="620"/>
    </location>
</feature>
<evidence type="ECO:0000313" key="4">
    <source>
        <dbReference type="Proteomes" id="UP000776983"/>
    </source>
</evidence>
<organism evidence="3 4">
    <name type="scientific">Mesopusillimonas faecipullorum</name>
    <dbReference type="NCBI Taxonomy" id="2755040"/>
    <lineage>
        <taxon>Bacteria</taxon>
        <taxon>Pseudomonadati</taxon>
        <taxon>Pseudomonadota</taxon>
        <taxon>Betaproteobacteria</taxon>
        <taxon>Burkholderiales</taxon>
        <taxon>Alcaligenaceae</taxon>
        <taxon>Mesopusillimonas</taxon>
    </lineage>
</organism>
<dbReference type="Pfam" id="PF07969">
    <property type="entry name" value="Amidohydro_3"/>
    <property type="match status" value="1"/>
</dbReference>
<evidence type="ECO:0000313" key="3">
    <source>
        <dbReference type="EMBL" id="MCB5363558.1"/>
    </source>
</evidence>
<dbReference type="InterPro" id="IPR032466">
    <property type="entry name" value="Metal_Hydrolase"/>
</dbReference>
<dbReference type="Gene3D" id="3.10.310.70">
    <property type="match status" value="1"/>
</dbReference>
<evidence type="ECO:0000259" key="2">
    <source>
        <dbReference type="Pfam" id="PF07969"/>
    </source>
</evidence>
<keyword evidence="1" id="KW-0732">Signal</keyword>
<keyword evidence="4" id="KW-1185">Reference proteome</keyword>
<comment type="caution">
    <text evidence="3">The sequence shown here is derived from an EMBL/GenBank/DDBJ whole genome shotgun (WGS) entry which is preliminary data.</text>
</comment>
<accession>A0ABS8CC03</accession>
<dbReference type="EMBL" id="JACDXW010000003">
    <property type="protein sequence ID" value="MCB5363558.1"/>
    <property type="molecule type" value="Genomic_DNA"/>
</dbReference>
<proteinExistence type="predicted"/>
<dbReference type="SUPFAM" id="SSF51338">
    <property type="entry name" value="Composite domain of metallo-dependent hydrolases"/>
    <property type="match status" value="1"/>
</dbReference>
<dbReference type="InterPro" id="IPR011059">
    <property type="entry name" value="Metal-dep_hydrolase_composite"/>
</dbReference>
<dbReference type="SUPFAM" id="SSF51556">
    <property type="entry name" value="Metallo-dependent hydrolases"/>
    <property type="match status" value="1"/>
</dbReference>
<evidence type="ECO:0000256" key="1">
    <source>
        <dbReference type="SAM" id="SignalP"/>
    </source>
</evidence>
<dbReference type="RefSeq" id="WP_226953900.1">
    <property type="nucleotide sequence ID" value="NZ_JACDXW010000003.1"/>
</dbReference>
<dbReference type="PROSITE" id="PS51257">
    <property type="entry name" value="PROKAR_LIPOPROTEIN"/>
    <property type="match status" value="1"/>
</dbReference>
<dbReference type="PANTHER" id="PTHR22642">
    <property type="entry name" value="IMIDAZOLONEPROPIONASE"/>
    <property type="match status" value="1"/>
</dbReference>
<reference evidence="3 4" key="1">
    <citation type="submission" date="2020-07" db="EMBL/GenBank/DDBJ databases">
        <title>Pusillimonas sp. nov., isolated from poultry manure in Taiwan.</title>
        <authorList>
            <person name="Lin S.-Y."/>
            <person name="Tang Y.-S."/>
            <person name="Young C.-C."/>
        </authorList>
    </citation>
    <scope>NUCLEOTIDE SEQUENCE [LARGE SCALE GENOMIC DNA]</scope>
    <source>
        <strain evidence="3 4">CC-YST705</strain>
    </source>
</reference>
<dbReference type="InterPro" id="IPR013108">
    <property type="entry name" value="Amidohydro_3"/>
</dbReference>
<protein>
    <submittedName>
        <fullName evidence="3">Amidohydrolase</fullName>
    </submittedName>
</protein>
<gene>
    <name evidence="3" type="ORF">H0484_07325</name>
</gene>